<dbReference type="PANTHER" id="PTHR43630:SF2">
    <property type="entry name" value="GLYCOSYLTRANSFERASE"/>
    <property type="match status" value="1"/>
</dbReference>
<name>A0A1E5T1W2_9BACT</name>
<organism evidence="3 4">
    <name type="scientific">Roseivirga misakiensis</name>
    <dbReference type="NCBI Taxonomy" id="1563681"/>
    <lineage>
        <taxon>Bacteria</taxon>
        <taxon>Pseudomonadati</taxon>
        <taxon>Bacteroidota</taxon>
        <taxon>Cytophagia</taxon>
        <taxon>Cytophagales</taxon>
        <taxon>Roseivirgaceae</taxon>
        <taxon>Roseivirga</taxon>
    </lineage>
</organism>
<accession>A0A1E5T1W2</accession>
<evidence type="ECO:0000313" key="3">
    <source>
        <dbReference type="EMBL" id="OEK05362.1"/>
    </source>
</evidence>
<dbReference type="InterPro" id="IPR029044">
    <property type="entry name" value="Nucleotide-diphossugar_trans"/>
</dbReference>
<dbReference type="STRING" id="1563681.BFP71_18390"/>
<dbReference type="RefSeq" id="WP_069836866.1">
    <property type="nucleotide sequence ID" value="NZ_MDGQ01000005.1"/>
</dbReference>
<dbReference type="GO" id="GO:0016740">
    <property type="term" value="F:transferase activity"/>
    <property type="evidence" value="ECO:0007669"/>
    <property type="project" value="UniProtKB-KW"/>
</dbReference>
<dbReference type="SUPFAM" id="SSF53448">
    <property type="entry name" value="Nucleotide-diphospho-sugar transferases"/>
    <property type="match status" value="1"/>
</dbReference>
<dbReference type="CDD" id="cd02511">
    <property type="entry name" value="Beta4Glucosyltransferase"/>
    <property type="match status" value="1"/>
</dbReference>
<keyword evidence="4" id="KW-1185">Reference proteome</keyword>
<keyword evidence="3" id="KW-0808">Transferase</keyword>
<gene>
    <name evidence="3" type="ORF">BFP71_18390</name>
</gene>
<protein>
    <submittedName>
        <fullName evidence="3">Glycosyl transferase</fullName>
    </submittedName>
</protein>
<dbReference type="EMBL" id="MDGQ01000005">
    <property type="protein sequence ID" value="OEK05362.1"/>
    <property type="molecule type" value="Genomic_DNA"/>
</dbReference>
<comment type="caution">
    <text evidence="3">The sequence shown here is derived from an EMBL/GenBank/DDBJ whole genome shotgun (WGS) entry which is preliminary data.</text>
</comment>
<dbReference type="AlphaFoldDB" id="A0A1E5T1W2"/>
<evidence type="ECO:0000313" key="4">
    <source>
        <dbReference type="Proteomes" id="UP000095552"/>
    </source>
</evidence>
<evidence type="ECO:0000256" key="1">
    <source>
        <dbReference type="ARBA" id="ARBA00038494"/>
    </source>
</evidence>
<dbReference type="OrthoDB" id="9815923at2"/>
<reference evidence="3 4" key="1">
    <citation type="submission" date="2016-08" db="EMBL/GenBank/DDBJ databases">
        <title>Draft genome of Fabibacter sp. strain SK-8.</title>
        <authorList>
            <person name="Wong S.-K."/>
            <person name="Hamasaki K."/>
            <person name="Yoshizawa S."/>
        </authorList>
    </citation>
    <scope>NUCLEOTIDE SEQUENCE [LARGE SCALE GENOMIC DNA]</scope>
    <source>
        <strain evidence="3 4">SK-8</strain>
    </source>
</reference>
<dbReference type="Pfam" id="PF00535">
    <property type="entry name" value="Glycos_transf_2"/>
    <property type="match status" value="1"/>
</dbReference>
<dbReference type="Gene3D" id="3.90.550.10">
    <property type="entry name" value="Spore Coat Polysaccharide Biosynthesis Protein SpsA, Chain A"/>
    <property type="match status" value="1"/>
</dbReference>
<proteinExistence type="inferred from homology"/>
<comment type="similarity">
    <text evidence="1">Belongs to the glycosyltransferase 2 family. WaaE/KdtX subfamily.</text>
</comment>
<dbReference type="PANTHER" id="PTHR43630">
    <property type="entry name" value="POLY-BETA-1,6-N-ACETYL-D-GLUCOSAMINE SYNTHASE"/>
    <property type="match status" value="1"/>
</dbReference>
<evidence type="ECO:0000259" key="2">
    <source>
        <dbReference type="Pfam" id="PF00535"/>
    </source>
</evidence>
<dbReference type="InterPro" id="IPR001173">
    <property type="entry name" value="Glyco_trans_2-like"/>
</dbReference>
<dbReference type="Proteomes" id="UP000095552">
    <property type="component" value="Unassembled WGS sequence"/>
</dbReference>
<sequence>MSKPVKISGVIITFNEERNIERCLTSLKEVCDEIVVVDSFSTDGTKAICQAHQVRFVENTFEGHIEQKNFAMAQATNDIVLSLDADEALSPKLQESILAVKQNWQQPAYRFNRFTNYCGQWIKHSGWYPDTKTRLWDRRNGKWGGTNPHDSVELSSNIEAKHLKGDLLHYSYYTMEEHVLRSAKYAKISAKALYKQGKKASLLKMIGSAGFRFVQDYFLRGGIRDGFYGLVICGTSSHTTFLKYAYLRNLNNGKAIEE</sequence>
<feature type="domain" description="Glycosyltransferase 2-like" evidence="2">
    <location>
        <begin position="10"/>
        <end position="105"/>
    </location>
</feature>